<evidence type="ECO:0000313" key="2">
    <source>
        <dbReference type="Proteomes" id="UP001597216"/>
    </source>
</evidence>
<protein>
    <submittedName>
        <fullName evidence="1">Uncharacterized protein</fullName>
    </submittedName>
</protein>
<name>A0ABW3T152_9CAUL</name>
<keyword evidence="2" id="KW-1185">Reference proteome</keyword>
<comment type="caution">
    <text evidence="1">The sequence shown here is derived from an EMBL/GenBank/DDBJ whole genome shotgun (WGS) entry which is preliminary data.</text>
</comment>
<evidence type="ECO:0000313" key="1">
    <source>
        <dbReference type="EMBL" id="MFD1190635.1"/>
    </source>
</evidence>
<organism evidence="1 2">
    <name type="scientific">Phenylobacterium conjunctum</name>
    <dbReference type="NCBI Taxonomy" id="1298959"/>
    <lineage>
        <taxon>Bacteria</taxon>
        <taxon>Pseudomonadati</taxon>
        <taxon>Pseudomonadota</taxon>
        <taxon>Alphaproteobacteria</taxon>
        <taxon>Caulobacterales</taxon>
        <taxon>Caulobacteraceae</taxon>
        <taxon>Phenylobacterium</taxon>
    </lineage>
</organism>
<sequence length="79" mass="9166">MFHSLDEARRDRAEAERLDFLIRSWPRDPAANAAWLGLYLAERLFGADAPWRRQRGRPIAIAQALRQVARPRRLEAAND</sequence>
<dbReference type="Proteomes" id="UP001597216">
    <property type="component" value="Unassembled WGS sequence"/>
</dbReference>
<proteinExistence type="predicted"/>
<dbReference type="RefSeq" id="WP_377353279.1">
    <property type="nucleotide sequence ID" value="NZ_JBHTLQ010000015.1"/>
</dbReference>
<gene>
    <name evidence="1" type="ORF">ACFQ27_08605</name>
</gene>
<accession>A0ABW3T152</accession>
<dbReference type="EMBL" id="JBHTLQ010000015">
    <property type="protein sequence ID" value="MFD1190635.1"/>
    <property type="molecule type" value="Genomic_DNA"/>
</dbReference>
<reference evidence="2" key="1">
    <citation type="journal article" date="2019" name="Int. J. Syst. Evol. Microbiol.">
        <title>The Global Catalogue of Microorganisms (GCM) 10K type strain sequencing project: providing services to taxonomists for standard genome sequencing and annotation.</title>
        <authorList>
            <consortium name="The Broad Institute Genomics Platform"/>
            <consortium name="The Broad Institute Genome Sequencing Center for Infectious Disease"/>
            <person name="Wu L."/>
            <person name="Ma J."/>
        </authorList>
    </citation>
    <scope>NUCLEOTIDE SEQUENCE [LARGE SCALE GENOMIC DNA]</scope>
    <source>
        <strain evidence="2">CCUG 55074</strain>
    </source>
</reference>